<feature type="region of interest" description="Disordered" evidence="11">
    <location>
        <begin position="456"/>
        <end position="484"/>
    </location>
</feature>
<dbReference type="OrthoDB" id="20028at2759"/>
<keyword evidence="5 13" id="KW-0808">Transferase</keyword>
<name>A0A7J7IID5_9RHOD</name>
<evidence type="ECO:0000256" key="1">
    <source>
        <dbReference type="ARBA" id="ARBA00004477"/>
    </source>
</evidence>
<dbReference type="GO" id="GO:0005789">
    <property type="term" value="C:endoplasmic reticulum membrane"/>
    <property type="evidence" value="ECO:0007669"/>
    <property type="project" value="UniProtKB-SubCell"/>
</dbReference>
<dbReference type="EMBL" id="VWRR01000010">
    <property type="protein sequence ID" value="KAF6002494.1"/>
    <property type="molecule type" value="Genomic_DNA"/>
</dbReference>
<feature type="transmembrane region" description="Helical" evidence="12">
    <location>
        <begin position="187"/>
        <end position="204"/>
    </location>
</feature>
<evidence type="ECO:0000256" key="7">
    <source>
        <dbReference type="ARBA" id="ARBA00022824"/>
    </source>
</evidence>
<evidence type="ECO:0000313" key="13">
    <source>
        <dbReference type="EMBL" id="KAF6002494.1"/>
    </source>
</evidence>
<keyword evidence="9 12" id="KW-0472">Membrane</keyword>
<evidence type="ECO:0000256" key="9">
    <source>
        <dbReference type="ARBA" id="ARBA00023136"/>
    </source>
</evidence>
<feature type="transmembrane region" description="Helical" evidence="12">
    <location>
        <begin position="112"/>
        <end position="135"/>
    </location>
</feature>
<gene>
    <name evidence="13" type="primary">ALG3</name>
    <name evidence="13" type="ORF">F1559_003236</name>
</gene>
<comment type="subcellular location">
    <subcellularLocation>
        <location evidence="1">Endoplasmic reticulum membrane</location>
        <topology evidence="1">Multi-pass membrane protein</topology>
    </subcellularLocation>
</comment>
<evidence type="ECO:0000313" key="14">
    <source>
        <dbReference type="Proteomes" id="UP000530660"/>
    </source>
</evidence>
<proteinExistence type="predicted"/>
<organism evidence="13 14">
    <name type="scientific">Cyanidiococcus yangmingshanensis</name>
    <dbReference type="NCBI Taxonomy" id="2690220"/>
    <lineage>
        <taxon>Eukaryota</taxon>
        <taxon>Rhodophyta</taxon>
        <taxon>Bangiophyceae</taxon>
        <taxon>Cyanidiales</taxon>
        <taxon>Cyanidiaceae</taxon>
        <taxon>Cyanidiococcus</taxon>
    </lineage>
</organism>
<sequence length="484" mass="54890">MTPSKTDLSRKARYDHEVFGVNRVFLVAVLVGLFDLCLMLVIARRFPYTEIDWRAYMEQVEQALERGETDYKLIQGCTGPLVYPAGFVWFYYVLYRWTDAGTIRSRAQLLFAALHALGIALTCATFIIAAQDAMIGLQDAKESSSKRKTQRLQRSGLGWAVALAVAMSSRRVASIFVLRLFNDGVEAVLAQASVLLFVIARWRSRHPWHRSWQRLFDAVACLTYSAAVSVKMNGLLYAPAVLALFALGYTIGICGLWQIVVGWRFLRMHPWSYLGKAFELGRVFELRWSVNFACLPEWMFVHRVLAVTLLALHVLALVMFACRAGVPEWLRRRQGHSKPSVARVDAFRAAVLLSTCNLIGVAFARTLHYQFLAWVWWSLPFLALFDWMQQPGRLEPLADLAAISWRLIPVVFVEMVFNVYPPRCIASILLHAAHSLLLFRIWTGLGHWKHDVREISPSTSEGTDPDPSQKTGGVSDTKPQRHAY</sequence>
<accession>A0A7J7IID5</accession>
<feature type="compositionally biased region" description="Polar residues" evidence="11">
    <location>
        <begin position="456"/>
        <end position="474"/>
    </location>
</feature>
<comment type="pathway">
    <text evidence="2">Protein modification; protein glycosylation.</text>
</comment>
<feature type="transmembrane region" description="Helical" evidence="12">
    <location>
        <begin position="73"/>
        <end position="92"/>
    </location>
</feature>
<evidence type="ECO:0000256" key="2">
    <source>
        <dbReference type="ARBA" id="ARBA00004922"/>
    </source>
</evidence>
<evidence type="ECO:0000256" key="12">
    <source>
        <dbReference type="SAM" id="Phobius"/>
    </source>
</evidence>
<feature type="transmembrane region" description="Helical" evidence="12">
    <location>
        <begin position="346"/>
        <end position="365"/>
    </location>
</feature>
<evidence type="ECO:0000256" key="5">
    <source>
        <dbReference type="ARBA" id="ARBA00022679"/>
    </source>
</evidence>
<evidence type="ECO:0000256" key="3">
    <source>
        <dbReference type="ARBA" id="ARBA00011964"/>
    </source>
</evidence>
<dbReference type="InterPro" id="IPR007873">
    <property type="entry name" value="Glycosyltransferase_ALG3"/>
</dbReference>
<keyword evidence="8 12" id="KW-1133">Transmembrane helix</keyword>
<keyword evidence="7" id="KW-0256">Endoplasmic reticulum</keyword>
<keyword evidence="4 13" id="KW-0328">Glycosyltransferase</keyword>
<feature type="transmembrane region" description="Helical" evidence="12">
    <location>
        <begin position="305"/>
        <end position="326"/>
    </location>
</feature>
<reference evidence="13 14" key="1">
    <citation type="journal article" date="2020" name="J. Phycol.">
        <title>Comparative genome analysis reveals Cyanidiococcus gen. nov., a new extremophilic red algal genus sister to Cyanidioschyzon (Cyanidioschyzonaceae, Rhodophyta).</title>
        <authorList>
            <person name="Liu S.-L."/>
            <person name="Chiang Y.-R."/>
            <person name="Yoon H.S."/>
            <person name="Fu H.-Y."/>
        </authorList>
    </citation>
    <scope>NUCLEOTIDE SEQUENCE [LARGE SCALE GENOMIC DNA]</scope>
    <source>
        <strain evidence="13 14">THAL066</strain>
    </source>
</reference>
<dbReference type="EC" id="2.4.1.258" evidence="3"/>
<feature type="transmembrane region" description="Helical" evidence="12">
    <location>
        <begin position="20"/>
        <end position="43"/>
    </location>
</feature>
<dbReference type="PANTHER" id="PTHR12646:SF0">
    <property type="entry name" value="DOL-P-MAN:MAN(5)GLCNAC(2)-PP-DOL ALPHA-1,3-MANNOSYLTRANSFERASE"/>
    <property type="match status" value="1"/>
</dbReference>
<evidence type="ECO:0000256" key="4">
    <source>
        <dbReference type="ARBA" id="ARBA00022676"/>
    </source>
</evidence>
<keyword evidence="6 12" id="KW-0812">Transmembrane</keyword>
<dbReference type="Pfam" id="PF05208">
    <property type="entry name" value="ALG3"/>
    <property type="match status" value="1"/>
</dbReference>
<comment type="caution">
    <text evidence="13">The sequence shown here is derived from an EMBL/GenBank/DDBJ whole genome shotgun (WGS) entry which is preliminary data.</text>
</comment>
<dbReference type="GO" id="GO:0052925">
    <property type="term" value="F:dol-P-Man:Man(5)GlcNAc(2)-PP-Dol alpha-1,3-mannosyltransferase activity"/>
    <property type="evidence" value="ECO:0007669"/>
    <property type="project" value="UniProtKB-EC"/>
</dbReference>
<evidence type="ECO:0000256" key="6">
    <source>
        <dbReference type="ARBA" id="ARBA00022692"/>
    </source>
</evidence>
<feature type="transmembrane region" description="Helical" evidence="12">
    <location>
        <begin position="235"/>
        <end position="260"/>
    </location>
</feature>
<dbReference type="AlphaFoldDB" id="A0A7J7IID5"/>
<comment type="catalytic activity">
    <reaction evidence="10">
        <text>an alpha-D-Man-(1-&gt;2)-alpha-D-Man-(1-&gt;2)-alpha-D-Man-(1-&gt;3)-[alpha-D-Man-(1-&gt;6)]-beta-D-Man-(1-&gt;4)-beta-D-GlcNAc-(1-&gt;4)-alpha-D-GlcNAc-diphospho-di-trans,poly-cis-dolichol + a di-trans,poly-cis-dolichyl beta-D-mannosyl phosphate = an alpha-D-Man-(1-&gt;2)-alpha-D-Man-(1-&gt;2)-alpha-D-Man-(1-&gt;3)-[alpha-D-Man-(1-&gt;3)-alpha-D-Man-(1-&gt;6)]-beta-D-Man-(1-&gt;4)-beta-D-GlcNAc-(1-&gt;4)-alpha-D-GlcNAc-diphospho-di-trans,poly-cis-dolichol + a di-trans,poly-cis-dolichyl phosphate + H(+)</text>
        <dbReference type="Rhea" id="RHEA:29527"/>
        <dbReference type="Rhea" id="RHEA-COMP:19498"/>
        <dbReference type="Rhea" id="RHEA-COMP:19501"/>
        <dbReference type="Rhea" id="RHEA-COMP:19516"/>
        <dbReference type="Rhea" id="RHEA-COMP:19517"/>
        <dbReference type="ChEBI" id="CHEBI:15378"/>
        <dbReference type="ChEBI" id="CHEBI:57683"/>
        <dbReference type="ChEBI" id="CHEBI:58211"/>
        <dbReference type="ChEBI" id="CHEBI:132515"/>
        <dbReference type="ChEBI" id="CHEBI:132516"/>
        <dbReference type="EC" id="2.4.1.258"/>
    </reaction>
    <physiologicalReaction direction="left-to-right" evidence="10">
        <dbReference type="Rhea" id="RHEA:29528"/>
    </physiologicalReaction>
</comment>
<protein>
    <recommendedName>
        <fullName evidence="3">dolichyl-P-Man:Man5GlcNAc2-PP-dolichol alpha-1,3-mannosyltransferase</fullName>
        <ecNumber evidence="3">2.4.1.258</ecNumber>
    </recommendedName>
</protein>
<keyword evidence="14" id="KW-1185">Reference proteome</keyword>
<evidence type="ECO:0000256" key="10">
    <source>
        <dbReference type="ARBA" id="ARBA00049506"/>
    </source>
</evidence>
<dbReference type="PANTHER" id="PTHR12646">
    <property type="entry name" value="NOT56 - RELATED"/>
    <property type="match status" value="1"/>
</dbReference>
<evidence type="ECO:0000256" key="11">
    <source>
        <dbReference type="SAM" id="MobiDB-lite"/>
    </source>
</evidence>
<evidence type="ECO:0000256" key="8">
    <source>
        <dbReference type="ARBA" id="ARBA00022989"/>
    </source>
</evidence>
<dbReference type="Proteomes" id="UP000530660">
    <property type="component" value="Unassembled WGS sequence"/>
</dbReference>